<comment type="subcellular location">
    <subcellularLocation>
        <location evidence="1">Cell projection</location>
        <location evidence="1">Cilium</location>
    </subcellularLocation>
    <subcellularLocation>
        <location evidence="2">Cytoplasm</location>
        <location evidence="2">Cytoskeleton</location>
    </subcellularLocation>
</comment>
<evidence type="ECO:0000313" key="10">
    <source>
        <dbReference type="Proteomes" id="UP001470230"/>
    </source>
</evidence>
<dbReference type="PANTHER" id="PTHR21351">
    <property type="entry name" value="BARDET-BIEDL SYNDROME PROTEIN 5"/>
    <property type="match status" value="1"/>
</dbReference>
<evidence type="ECO:0000256" key="3">
    <source>
        <dbReference type="ARBA" id="ARBA00005822"/>
    </source>
</evidence>
<keyword evidence="7" id="KW-0966">Cell projection</keyword>
<dbReference type="Pfam" id="PF07289">
    <property type="entry name" value="BBL5"/>
    <property type="match status" value="1"/>
</dbReference>
<dbReference type="EMBL" id="JAPFFF010000014">
    <property type="protein sequence ID" value="KAK8870567.1"/>
    <property type="molecule type" value="Genomic_DNA"/>
</dbReference>
<keyword evidence="10" id="KW-1185">Reference proteome</keyword>
<evidence type="ECO:0000256" key="6">
    <source>
        <dbReference type="ARBA" id="ARBA00023212"/>
    </source>
</evidence>
<feature type="domain" description="BBSome complex member BBS5 PH" evidence="8">
    <location>
        <begin position="32"/>
        <end position="86"/>
    </location>
</feature>
<name>A0ABR2IY55_9EUKA</name>
<gene>
    <name evidence="9" type="ORF">M9Y10_008453</name>
</gene>
<evidence type="ECO:0000259" key="8">
    <source>
        <dbReference type="SMART" id="SM00683"/>
    </source>
</evidence>
<evidence type="ECO:0000313" key="9">
    <source>
        <dbReference type="EMBL" id="KAK8870567.1"/>
    </source>
</evidence>
<comment type="caution">
    <text evidence="9">The sequence shown here is derived from an EMBL/GenBank/DDBJ whole genome shotgun (WGS) entry which is preliminary data.</text>
</comment>
<organism evidence="9 10">
    <name type="scientific">Tritrichomonas musculus</name>
    <dbReference type="NCBI Taxonomy" id="1915356"/>
    <lineage>
        <taxon>Eukaryota</taxon>
        <taxon>Metamonada</taxon>
        <taxon>Parabasalia</taxon>
        <taxon>Tritrichomonadida</taxon>
        <taxon>Tritrichomonadidae</taxon>
        <taxon>Tritrichomonas</taxon>
    </lineage>
</organism>
<evidence type="ECO:0000256" key="7">
    <source>
        <dbReference type="ARBA" id="ARBA00023273"/>
    </source>
</evidence>
<protein>
    <submittedName>
        <fullName evidence="9">Bardet-Biedl syndrome 5 protein</fullName>
    </submittedName>
</protein>
<dbReference type="PANTHER" id="PTHR21351:SF0">
    <property type="entry name" value="BARDET-BIEDL SYNDROME 5 PROTEIN"/>
    <property type="match status" value="1"/>
</dbReference>
<reference evidence="9 10" key="1">
    <citation type="submission" date="2024-04" db="EMBL/GenBank/DDBJ databases">
        <title>Tritrichomonas musculus Genome.</title>
        <authorList>
            <person name="Alves-Ferreira E."/>
            <person name="Grigg M."/>
            <person name="Lorenzi H."/>
            <person name="Galac M."/>
        </authorList>
    </citation>
    <scope>NUCLEOTIDE SEQUENCE [LARGE SCALE GENOMIC DNA]</scope>
    <source>
        <strain evidence="9 10">EAF2021</strain>
    </source>
</reference>
<keyword evidence="5" id="KW-0969">Cilium</keyword>
<keyword evidence="4" id="KW-0963">Cytoplasm</keyword>
<evidence type="ECO:0000256" key="1">
    <source>
        <dbReference type="ARBA" id="ARBA00004138"/>
    </source>
</evidence>
<proteinExistence type="inferred from homology"/>
<dbReference type="InterPro" id="IPR006606">
    <property type="entry name" value="BBL5"/>
</dbReference>
<accession>A0ABR2IY55</accession>
<sequence length="353" mass="39489">MFKKDANVDPIPKEAQVRTFQSPEDLKLIPGETTYAIITRVEDCKSHPGQFGQIQITNIRLIWYIPKAIKINVSIGYRSLISYNMSEAVQPGVGPSEVLFIRCKEAARNLEFIFSVAKSKQSLFRFFETAVKNFESSPLLREQKLRSSFIKDGNLLLLNGEQVMKKVDGIANFSGDVAKVGTAIVTNFRFVWYSEIVSNFNVSVPLILLPELKASKSRRYGRCLYLKINSNGVNYMYGFTLQPEDALIEFTNELEKIRSAAARKPLLTPPLAMTKVEQALPPPQVQEDLELQEVDPSLLYLPCDIIESDKKSSSSIVFDKALGLAIEALPSGDSLSERWNAASNTPLVDVDDL</sequence>
<dbReference type="SMART" id="SM00683">
    <property type="entry name" value="DM16"/>
    <property type="match status" value="2"/>
</dbReference>
<dbReference type="Proteomes" id="UP001470230">
    <property type="component" value="Unassembled WGS sequence"/>
</dbReference>
<dbReference type="InterPro" id="IPR014003">
    <property type="entry name" value="BBS5_PH"/>
</dbReference>
<evidence type="ECO:0000256" key="4">
    <source>
        <dbReference type="ARBA" id="ARBA00022490"/>
    </source>
</evidence>
<feature type="domain" description="BBSome complex member BBS5 PH" evidence="8">
    <location>
        <begin position="161"/>
        <end position="215"/>
    </location>
</feature>
<evidence type="ECO:0000256" key="2">
    <source>
        <dbReference type="ARBA" id="ARBA00004245"/>
    </source>
</evidence>
<comment type="similarity">
    <text evidence="3">Belongs to the BBS5 family.</text>
</comment>
<evidence type="ECO:0000256" key="5">
    <source>
        <dbReference type="ARBA" id="ARBA00023069"/>
    </source>
</evidence>
<keyword evidence="6" id="KW-0206">Cytoskeleton</keyword>